<dbReference type="Pfam" id="PF12833">
    <property type="entry name" value="HTH_18"/>
    <property type="match status" value="1"/>
</dbReference>
<keyword evidence="7" id="KW-1185">Reference proteome</keyword>
<keyword evidence="3" id="KW-0804">Transcription</keyword>
<evidence type="ECO:0000313" key="6">
    <source>
        <dbReference type="EMBL" id="MFH8589388.1"/>
    </source>
</evidence>
<evidence type="ECO:0000256" key="3">
    <source>
        <dbReference type="ARBA" id="ARBA00023163"/>
    </source>
</evidence>
<proteinExistence type="predicted"/>
<keyword evidence="1" id="KW-0805">Transcription regulation</keyword>
<dbReference type="EMBL" id="JBIRGH010000031">
    <property type="protein sequence ID" value="MFH8589388.1"/>
    <property type="molecule type" value="Genomic_DNA"/>
</dbReference>
<organism evidence="6 7">
    <name type="scientific">Streptomyces celluloflavus</name>
    <dbReference type="NCBI Taxonomy" id="58344"/>
    <lineage>
        <taxon>Bacteria</taxon>
        <taxon>Bacillati</taxon>
        <taxon>Actinomycetota</taxon>
        <taxon>Actinomycetes</taxon>
        <taxon>Kitasatosporales</taxon>
        <taxon>Streptomycetaceae</taxon>
        <taxon>Streptomyces</taxon>
    </lineage>
</organism>
<dbReference type="InterPro" id="IPR037923">
    <property type="entry name" value="HTH-like"/>
</dbReference>
<gene>
    <name evidence="6" type="ORF">ACH4GP_34285</name>
</gene>
<protein>
    <submittedName>
        <fullName evidence="6">Helix-turn-helix domain-containing protein</fullName>
    </submittedName>
</protein>
<evidence type="ECO:0000256" key="4">
    <source>
        <dbReference type="SAM" id="MobiDB-lite"/>
    </source>
</evidence>
<dbReference type="SUPFAM" id="SSF46689">
    <property type="entry name" value="Homeodomain-like"/>
    <property type="match status" value="1"/>
</dbReference>
<dbReference type="SMART" id="SM00342">
    <property type="entry name" value="HTH_ARAC"/>
    <property type="match status" value="1"/>
</dbReference>
<dbReference type="PANTHER" id="PTHR43280:SF32">
    <property type="entry name" value="TRANSCRIPTIONAL REGULATORY PROTEIN"/>
    <property type="match status" value="1"/>
</dbReference>
<dbReference type="InterPro" id="IPR009057">
    <property type="entry name" value="Homeodomain-like_sf"/>
</dbReference>
<dbReference type="InterPro" id="IPR014710">
    <property type="entry name" value="RmlC-like_jellyroll"/>
</dbReference>
<sequence length="327" mass="35573">MAKQRIVTLPFRSRPGALPGVDVFDLDALGGRAAECGIDLHGPMRAEFHHLVCVRSGSLRITVDGNDHTMRPDTWLWLRPGQVFHIGTGAATGTVCVFQPGFFDRATVSGSPVGPPRPQGPMLPAEGERRALEQTLCLLQDAYARTGVLPLDAQVEIVRHLLSVLVLRLSHLPPHQQARSRGNRVFLAFHQAVENSSATSRRVDEYARALGYSPRALTRAVLAVTGRTAKQYLDDCTLLEAKRLLVHTDLSAADIARRLGFATPSSFAKFFRQRADCAPTGFRTQARGARPDGPSHTADRTWPPSARCRSSRQGIAIASRPVAPQGG</sequence>
<dbReference type="Proteomes" id="UP001610990">
    <property type="component" value="Unassembled WGS sequence"/>
</dbReference>
<evidence type="ECO:0000313" key="7">
    <source>
        <dbReference type="Proteomes" id="UP001610990"/>
    </source>
</evidence>
<feature type="domain" description="HTH araC/xylS-type" evidence="5">
    <location>
        <begin position="183"/>
        <end position="285"/>
    </location>
</feature>
<feature type="region of interest" description="Disordered" evidence="4">
    <location>
        <begin position="282"/>
        <end position="327"/>
    </location>
</feature>
<comment type="caution">
    <text evidence="6">The sequence shown here is derived from an EMBL/GenBank/DDBJ whole genome shotgun (WGS) entry which is preliminary data.</text>
</comment>
<dbReference type="PANTHER" id="PTHR43280">
    <property type="entry name" value="ARAC-FAMILY TRANSCRIPTIONAL REGULATOR"/>
    <property type="match status" value="1"/>
</dbReference>
<dbReference type="RefSeq" id="WP_397676397.1">
    <property type="nucleotide sequence ID" value="NZ_JBIRGH010000031.1"/>
</dbReference>
<keyword evidence="2" id="KW-0238">DNA-binding</keyword>
<reference evidence="6 7" key="1">
    <citation type="submission" date="2024-10" db="EMBL/GenBank/DDBJ databases">
        <title>The Natural Products Discovery Center: Release of the First 8490 Sequenced Strains for Exploring Actinobacteria Biosynthetic Diversity.</title>
        <authorList>
            <person name="Kalkreuter E."/>
            <person name="Kautsar S.A."/>
            <person name="Yang D."/>
            <person name="Bader C.D."/>
            <person name="Teijaro C.N."/>
            <person name="Fluegel L."/>
            <person name="Davis C.M."/>
            <person name="Simpson J.R."/>
            <person name="Lauterbach L."/>
            <person name="Steele A.D."/>
            <person name="Gui C."/>
            <person name="Meng S."/>
            <person name="Li G."/>
            <person name="Viehrig K."/>
            <person name="Ye F."/>
            <person name="Su P."/>
            <person name="Kiefer A.F."/>
            <person name="Nichols A."/>
            <person name="Cepeda A.J."/>
            <person name="Yan W."/>
            <person name="Fan B."/>
            <person name="Jiang Y."/>
            <person name="Adhikari A."/>
            <person name="Zheng C.-J."/>
            <person name="Schuster L."/>
            <person name="Cowan T.M."/>
            <person name="Smanski M.J."/>
            <person name="Chevrette M.G."/>
            <person name="De Carvalho L.P.S."/>
            <person name="Shen B."/>
        </authorList>
    </citation>
    <scope>NUCLEOTIDE SEQUENCE [LARGE SCALE GENOMIC DNA]</scope>
    <source>
        <strain evidence="6 7">NPDC018013</strain>
    </source>
</reference>
<evidence type="ECO:0000256" key="1">
    <source>
        <dbReference type="ARBA" id="ARBA00023015"/>
    </source>
</evidence>
<dbReference type="PROSITE" id="PS01124">
    <property type="entry name" value="HTH_ARAC_FAMILY_2"/>
    <property type="match status" value="1"/>
</dbReference>
<evidence type="ECO:0000259" key="5">
    <source>
        <dbReference type="PROSITE" id="PS01124"/>
    </source>
</evidence>
<name>A0ABW7RMS3_9ACTN</name>
<dbReference type="Gene3D" id="1.10.10.60">
    <property type="entry name" value="Homeodomain-like"/>
    <property type="match status" value="1"/>
</dbReference>
<dbReference type="InterPro" id="IPR018060">
    <property type="entry name" value="HTH_AraC"/>
</dbReference>
<evidence type="ECO:0000256" key="2">
    <source>
        <dbReference type="ARBA" id="ARBA00023125"/>
    </source>
</evidence>
<dbReference type="Gene3D" id="2.60.120.10">
    <property type="entry name" value="Jelly Rolls"/>
    <property type="match status" value="1"/>
</dbReference>
<accession>A0ABW7RMS3</accession>
<dbReference type="SUPFAM" id="SSF51215">
    <property type="entry name" value="Regulatory protein AraC"/>
    <property type="match status" value="1"/>
</dbReference>